<sequence length="341" mass="37366">MASALESLPQEVFNHIALELEAADLAALAMASRALNRLAACDELWLEKISADFGNRTYIIDLLADSGIDLTEHLNASTDLSPWRRQQPSDDDTDEWTYTGFGLRCYRERYSRVFPASHDDSVQSTKAAESKLDEVKSMLRAGPQAGPEVFAEAAYRLILVQEYFPNSAESYYLLALMCYMLNAFKPSLEILAVGRAINAEFQPLHELMAEVSNIVSSAYGSDGEVPLLNAAGSGLSPQVTKVLAVIFQRLDRDRDGVLNSSELAQMVKITNGQPAPAPMVSQLIGAFGGQVKTKTGRKLMGWDAESLGNFFLAQTLDDPKETRADLAKFGFDPKTLKPTAM</sequence>
<protein>
    <submittedName>
        <fullName evidence="1">Uncharacterized protein</fullName>
    </submittedName>
</protein>
<gene>
    <name evidence="1" type="ORF">FBU59_001174</name>
</gene>
<accession>A0ACC1JEP0</accession>
<dbReference type="EMBL" id="JANBPW010000473">
    <property type="protein sequence ID" value="KAJ1949369.1"/>
    <property type="molecule type" value="Genomic_DNA"/>
</dbReference>
<proteinExistence type="predicted"/>
<keyword evidence="2" id="KW-1185">Reference proteome</keyword>
<evidence type="ECO:0000313" key="1">
    <source>
        <dbReference type="EMBL" id="KAJ1949369.1"/>
    </source>
</evidence>
<comment type="caution">
    <text evidence="1">The sequence shown here is derived from an EMBL/GenBank/DDBJ whole genome shotgun (WGS) entry which is preliminary data.</text>
</comment>
<name>A0ACC1JEP0_9FUNG</name>
<evidence type="ECO:0000313" key="2">
    <source>
        <dbReference type="Proteomes" id="UP001150603"/>
    </source>
</evidence>
<dbReference type="Proteomes" id="UP001150603">
    <property type="component" value="Unassembled WGS sequence"/>
</dbReference>
<reference evidence="1" key="1">
    <citation type="submission" date="2022-07" db="EMBL/GenBank/DDBJ databases">
        <title>Phylogenomic reconstructions and comparative analyses of Kickxellomycotina fungi.</title>
        <authorList>
            <person name="Reynolds N.K."/>
            <person name="Stajich J.E."/>
            <person name="Barry K."/>
            <person name="Grigoriev I.V."/>
            <person name="Crous P."/>
            <person name="Smith M.E."/>
        </authorList>
    </citation>
    <scope>NUCLEOTIDE SEQUENCE</scope>
    <source>
        <strain evidence="1">NRRL 5244</strain>
    </source>
</reference>
<organism evidence="1 2">
    <name type="scientific">Linderina macrospora</name>
    <dbReference type="NCBI Taxonomy" id="4868"/>
    <lineage>
        <taxon>Eukaryota</taxon>
        <taxon>Fungi</taxon>
        <taxon>Fungi incertae sedis</taxon>
        <taxon>Zoopagomycota</taxon>
        <taxon>Kickxellomycotina</taxon>
        <taxon>Kickxellomycetes</taxon>
        <taxon>Kickxellales</taxon>
        <taxon>Kickxellaceae</taxon>
        <taxon>Linderina</taxon>
    </lineage>
</organism>